<evidence type="ECO:0000256" key="1">
    <source>
        <dbReference type="SAM" id="MobiDB-lite"/>
    </source>
</evidence>
<proteinExistence type="predicted"/>
<reference evidence="3 4" key="1">
    <citation type="submission" date="2017-07" db="EMBL/GenBank/DDBJ databases">
        <title>Brachybacterium sp. VR2415.</title>
        <authorList>
            <person name="Tak E.J."/>
            <person name="Bae J.-W."/>
        </authorList>
    </citation>
    <scope>NUCLEOTIDE SEQUENCE [LARGE SCALE GENOMIC DNA]</scope>
    <source>
        <strain evidence="3 4">VR2415</strain>
        <plasmid evidence="4">unnamed1 sequence</plasmid>
    </source>
</reference>
<keyword evidence="4" id="KW-1185">Reference proteome</keyword>
<keyword evidence="2" id="KW-0812">Transmembrane</keyword>
<feature type="region of interest" description="Disordered" evidence="1">
    <location>
        <begin position="164"/>
        <end position="199"/>
    </location>
</feature>
<evidence type="ECO:0000313" key="4">
    <source>
        <dbReference type="Proteomes" id="UP000198398"/>
    </source>
</evidence>
<keyword evidence="2" id="KW-1133">Transmembrane helix</keyword>
<dbReference type="RefSeq" id="WP_089066520.1">
    <property type="nucleotide sequence ID" value="NZ_CP022317.1"/>
</dbReference>
<dbReference type="KEGG" id="brv:CFK39_15710"/>
<evidence type="ECO:0000256" key="2">
    <source>
        <dbReference type="SAM" id="Phobius"/>
    </source>
</evidence>
<dbReference type="AlphaFoldDB" id="A0A220UGN6"/>
<dbReference type="OrthoDB" id="5181251at2"/>
<accession>A0A220UGN6</accession>
<protein>
    <submittedName>
        <fullName evidence="3">Uncharacterized protein</fullName>
    </submittedName>
</protein>
<sequence length="199" mass="21142">MNEQPQAVVRFYTLARKIPFLLGKLGDWVLPGGPYTLAQGGAFIGVAFIGQKTMPLWASNMAPIFAWIPVLVLAAASALAAGHIPLKGRNPLMILWGVIGYADAPAWGRQAGNTVALKRTRTVRHRSTSPTWRPAPSETAEEPLDEVEAPEDLASVVLEPAIATTPGAGSAVDSRPDGGPSPHQLNEVQQLLAASAQRR</sequence>
<feature type="transmembrane region" description="Helical" evidence="2">
    <location>
        <begin position="64"/>
        <end position="86"/>
    </location>
</feature>
<feature type="region of interest" description="Disordered" evidence="1">
    <location>
        <begin position="121"/>
        <end position="147"/>
    </location>
</feature>
<geneLocation type="plasmid" evidence="4">
    <name>unnamed1 sequence</name>
</geneLocation>
<dbReference type="EMBL" id="CP022317">
    <property type="protein sequence ID" value="ASK67289.1"/>
    <property type="molecule type" value="Genomic_DNA"/>
</dbReference>
<evidence type="ECO:0000313" key="3">
    <source>
        <dbReference type="EMBL" id="ASK67289.1"/>
    </source>
</evidence>
<keyword evidence="2" id="KW-0472">Membrane</keyword>
<name>A0A220UGN6_9MICO</name>
<dbReference type="Proteomes" id="UP000198398">
    <property type="component" value="Plasmid unnamed1"/>
</dbReference>
<gene>
    <name evidence="3" type="ORF">CFK39_15710</name>
</gene>
<keyword evidence="3" id="KW-0614">Plasmid</keyword>
<organism evidence="3 4">
    <name type="scientific">Brachybacterium avium</name>
    <dbReference type="NCBI Taxonomy" id="2017485"/>
    <lineage>
        <taxon>Bacteria</taxon>
        <taxon>Bacillati</taxon>
        <taxon>Actinomycetota</taxon>
        <taxon>Actinomycetes</taxon>
        <taxon>Micrococcales</taxon>
        <taxon>Dermabacteraceae</taxon>
        <taxon>Brachybacterium</taxon>
    </lineage>
</organism>